<comment type="caution">
    <text evidence="3">The sequence shown here is derived from an EMBL/GenBank/DDBJ whole genome shotgun (WGS) entry which is preliminary data.</text>
</comment>
<evidence type="ECO:0000256" key="1">
    <source>
        <dbReference type="SAM" id="MobiDB-lite"/>
    </source>
</evidence>
<feature type="region of interest" description="Disordered" evidence="1">
    <location>
        <begin position="131"/>
        <end position="169"/>
    </location>
</feature>
<dbReference type="OrthoDB" id="3473305at2759"/>
<feature type="compositionally biased region" description="Polar residues" evidence="1">
    <location>
        <begin position="148"/>
        <end position="169"/>
    </location>
</feature>
<reference evidence="3 4" key="1">
    <citation type="submission" date="2017-12" db="EMBL/GenBank/DDBJ databases">
        <title>Comparative genomics of Botrytis spp.</title>
        <authorList>
            <person name="Valero-Jimenez C.A."/>
            <person name="Tapia P."/>
            <person name="Veloso J."/>
            <person name="Silva-Moreno E."/>
            <person name="Staats M."/>
            <person name="Valdes J.H."/>
            <person name="Van Kan J.A.L."/>
        </authorList>
    </citation>
    <scope>NUCLEOTIDE SEQUENCE [LARGE SCALE GENOMIC DNA]</scope>
    <source>
        <strain evidence="3 4">MUCL3349</strain>
    </source>
</reference>
<dbReference type="EMBL" id="PQXO01000017">
    <property type="protein sequence ID" value="TGO91838.1"/>
    <property type="molecule type" value="Genomic_DNA"/>
</dbReference>
<dbReference type="PANTHER" id="PTHR35910">
    <property type="entry name" value="2EXR DOMAIN-CONTAINING PROTEIN"/>
    <property type="match status" value="1"/>
</dbReference>
<proteinExistence type="predicted"/>
<dbReference type="Proteomes" id="UP000297280">
    <property type="component" value="Unassembled WGS sequence"/>
</dbReference>
<feature type="compositionally biased region" description="Basic residues" evidence="1">
    <location>
        <begin position="66"/>
        <end position="77"/>
    </location>
</feature>
<accession>A0A4Z1L4Y8</accession>
<dbReference type="PANTHER" id="PTHR35910:SF6">
    <property type="entry name" value="2EXR DOMAIN-CONTAINING PROTEIN"/>
    <property type="match status" value="1"/>
</dbReference>
<protein>
    <recommendedName>
        <fullName evidence="2">2EXR domain-containing protein</fullName>
    </recommendedName>
</protein>
<feature type="region of interest" description="Disordered" evidence="1">
    <location>
        <begin position="38"/>
        <end position="88"/>
    </location>
</feature>
<organism evidence="3 4">
    <name type="scientific">Botrytis porri</name>
    <dbReference type="NCBI Taxonomy" id="87229"/>
    <lineage>
        <taxon>Eukaryota</taxon>
        <taxon>Fungi</taxon>
        <taxon>Dikarya</taxon>
        <taxon>Ascomycota</taxon>
        <taxon>Pezizomycotina</taxon>
        <taxon>Leotiomycetes</taxon>
        <taxon>Helotiales</taxon>
        <taxon>Sclerotiniaceae</taxon>
        <taxon>Botrytis</taxon>
    </lineage>
</organism>
<dbReference type="AlphaFoldDB" id="A0A4Z1L4Y8"/>
<keyword evidence="4" id="KW-1185">Reference proteome</keyword>
<evidence type="ECO:0000313" key="3">
    <source>
        <dbReference type="EMBL" id="TGO91838.1"/>
    </source>
</evidence>
<gene>
    <name evidence="3" type="ORF">BPOR_0017g00200</name>
</gene>
<feature type="region of interest" description="Disordered" evidence="1">
    <location>
        <begin position="1"/>
        <end position="26"/>
    </location>
</feature>
<evidence type="ECO:0000259" key="2">
    <source>
        <dbReference type="Pfam" id="PF20150"/>
    </source>
</evidence>
<dbReference type="Pfam" id="PF20150">
    <property type="entry name" value="2EXR"/>
    <property type="match status" value="1"/>
</dbReference>
<feature type="domain" description="2EXR" evidence="2">
    <location>
        <begin position="173"/>
        <end position="279"/>
    </location>
</feature>
<name>A0A4Z1L4Y8_9HELO</name>
<dbReference type="InterPro" id="IPR045518">
    <property type="entry name" value="2EXR"/>
</dbReference>
<sequence length="484" mass="57273">MAENSKNKGKTPWIPHDPAAVPYGPVPKIHLKSIDQMLPRKHSDQQLQPRFVRKPRPMEEMQPKSSRSRSPRRHVMKPRPMEEMQPQAKRSWSSFLREHSIESQSMEDIRSQTKRSISSLRPRIVMRSKPIGKISTPGEIPSFPKVSLMSSKARPTTSTNNGFTRQKSGRQTFHKFSDLPLELQIMIWQWYGRIHANSNPNVIKISRCFRPVLQNFMVRENSSEQNSYFAMSYKLPPIFYVCKLTFKIAKDLYEKEFQVIPMIKDDKQLTYFNEDRDIIVLEDAHVLMDWRYNRQTEAEFARRTQISLYRPAAERITRRINMKHLVIGGTTRSHIEARQLARFYDCESIMLGVPYLIRSRFFSTENRNQPDREAISFLRDRLMGFWKEERQGPFVREDYRRKLIRPMIAEPSWDTTERTISNPMFFVFTGDEISYQLHRLHPAITNFMTPVPGAKNSITFMNDMKFSRKHARLFEYPWECVPET</sequence>
<evidence type="ECO:0000313" key="4">
    <source>
        <dbReference type="Proteomes" id="UP000297280"/>
    </source>
</evidence>